<dbReference type="Gene3D" id="3.40.50.300">
    <property type="entry name" value="P-loop containing nucleotide triphosphate hydrolases"/>
    <property type="match status" value="1"/>
</dbReference>
<feature type="domain" description="Tyrosine-protein kinase G-rich" evidence="10">
    <location>
        <begin position="365"/>
        <end position="424"/>
    </location>
</feature>
<dbReference type="InterPro" id="IPR027417">
    <property type="entry name" value="P-loop_NTPase"/>
</dbReference>
<dbReference type="SUPFAM" id="SSF52540">
    <property type="entry name" value="P-loop containing nucleoside triphosphate hydrolases"/>
    <property type="match status" value="1"/>
</dbReference>
<name>A0A922T958_9HYPH</name>
<keyword evidence="3 8" id="KW-0812">Transmembrane</keyword>
<evidence type="ECO:0000256" key="6">
    <source>
        <dbReference type="ARBA" id="ARBA00022989"/>
    </source>
</evidence>
<evidence type="ECO:0000259" key="9">
    <source>
        <dbReference type="Pfam" id="PF02706"/>
    </source>
</evidence>
<comment type="caution">
    <text evidence="11">The sequence shown here is derived from an EMBL/GenBank/DDBJ whole genome shotgun (WGS) entry which is preliminary data.</text>
</comment>
<evidence type="ECO:0000256" key="1">
    <source>
        <dbReference type="ARBA" id="ARBA00004651"/>
    </source>
</evidence>
<dbReference type="InterPro" id="IPR050445">
    <property type="entry name" value="Bact_polysacc_biosynth/exp"/>
</dbReference>
<dbReference type="InterPro" id="IPR003856">
    <property type="entry name" value="LPS_length_determ_N"/>
</dbReference>
<dbReference type="Proteomes" id="UP000052167">
    <property type="component" value="Unassembled WGS sequence"/>
</dbReference>
<accession>A0A922T958</accession>
<gene>
    <name evidence="11" type="ORF">GV68_04780</name>
</gene>
<dbReference type="Pfam" id="PF13807">
    <property type="entry name" value="GNVR"/>
    <property type="match status" value="1"/>
</dbReference>
<evidence type="ECO:0000256" key="2">
    <source>
        <dbReference type="ARBA" id="ARBA00022475"/>
    </source>
</evidence>
<dbReference type="PANTHER" id="PTHR32309">
    <property type="entry name" value="TYROSINE-PROTEIN KINASE"/>
    <property type="match status" value="1"/>
</dbReference>
<keyword evidence="12" id="KW-1185">Reference proteome</keyword>
<evidence type="ECO:0000256" key="3">
    <source>
        <dbReference type="ARBA" id="ARBA00022692"/>
    </source>
</evidence>
<keyword evidence="6 8" id="KW-1133">Transmembrane helix</keyword>
<dbReference type="InterPro" id="IPR032807">
    <property type="entry name" value="GNVR"/>
</dbReference>
<protein>
    <submittedName>
        <fullName evidence="11">Uncharacterized protein</fullName>
    </submittedName>
</protein>
<dbReference type="PANTHER" id="PTHR32309:SF13">
    <property type="entry name" value="FERRIC ENTEROBACTIN TRANSPORT PROTEIN FEPE"/>
    <property type="match status" value="1"/>
</dbReference>
<dbReference type="GO" id="GO:0005886">
    <property type="term" value="C:plasma membrane"/>
    <property type="evidence" value="ECO:0007669"/>
    <property type="project" value="UniProtKB-SubCell"/>
</dbReference>
<dbReference type="EMBL" id="JOKJ01000013">
    <property type="protein sequence ID" value="KEQ07231.1"/>
    <property type="molecule type" value="Genomic_DNA"/>
</dbReference>
<organism evidence="11 12">
    <name type="scientific">Pseudorhizobium pelagicum</name>
    <dbReference type="NCBI Taxonomy" id="1509405"/>
    <lineage>
        <taxon>Bacteria</taxon>
        <taxon>Pseudomonadati</taxon>
        <taxon>Pseudomonadota</taxon>
        <taxon>Alphaproteobacteria</taxon>
        <taxon>Hyphomicrobiales</taxon>
        <taxon>Rhizobiaceae</taxon>
        <taxon>Rhizobium/Agrobacterium group</taxon>
        <taxon>Pseudorhizobium</taxon>
    </lineage>
</organism>
<dbReference type="GO" id="GO:0004713">
    <property type="term" value="F:protein tyrosine kinase activity"/>
    <property type="evidence" value="ECO:0007669"/>
    <property type="project" value="TreeGrafter"/>
</dbReference>
<evidence type="ECO:0000256" key="5">
    <source>
        <dbReference type="ARBA" id="ARBA00022840"/>
    </source>
</evidence>
<keyword evidence="7 8" id="KW-0472">Membrane</keyword>
<dbReference type="CDD" id="cd05387">
    <property type="entry name" value="BY-kinase"/>
    <property type="match status" value="1"/>
</dbReference>
<dbReference type="Pfam" id="PF02706">
    <property type="entry name" value="Wzz"/>
    <property type="match status" value="1"/>
</dbReference>
<sequence>MVRRQIWLILSLVISLTAITAIITYSLEPRYSASALVFVDTSTQSILEPDAAMQNGSTDNARVESEVAILRSNGVLVDVVNSQNLVADDEFGVKVGLLDRLLQMIRLKKVEPPDPSEAVAGVLNNFREAIAVSRDGPTYLISVTVTSKNREKAARLANALTETYIRRQVDSKVAATVASRDTLQKQVDNARSTIAASARNVDDFILSNINDLREQGSSSVGTLYDQLTRIQQERREGLSQVETIDETLKRNDLAALVQNLESQAAQELARQRETLAAELSSASPDTTAAFDLREELQRLDAAIAEEGRRALSSLRSDVRNFEQQESSVSTELINAVLASDLPDETLSAIYGLRQTAEGARREFDDLSARLQRLDTLAALQMADSRVVSEALAPRNPSYPKKQLILPLAAIMALALGVGLAFVREHFVGGFTNEDQVSTVLRLPLASITPRETDEPARKEDGGQSLSDIVIRSPLSMFAESVRRIRVAIDRHLYKTHGIPGEGSGGTVIMVSSALPNEGKSTIALSLARTYALSGKRTLIIDCDLRKPSLHRHLGLEPSTGFVEFLRGSDTAATLPKLTVTDVPTGLTVLLAGRRGNFATDELFMGSEMAKMIAVARRNFDYVVLDTPPVEPVVDGLYLARYADVIAFVVKWAVTPQTSAKRAVAALQESAPDGTPIIAVLNQQERAKLFGYYSYSDYYVE</sequence>
<evidence type="ECO:0000259" key="10">
    <source>
        <dbReference type="Pfam" id="PF13807"/>
    </source>
</evidence>
<evidence type="ECO:0000313" key="11">
    <source>
        <dbReference type="EMBL" id="KEQ07231.1"/>
    </source>
</evidence>
<keyword evidence="5" id="KW-0067">ATP-binding</keyword>
<evidence type="ECO:0000313" key="12">
    <source>
        <dbReference type="Proteomes" id="UP000052167"/>
    </source>
</evidence>
<comment type="subcellular location">
    <subcellularLocation>
        <location evidence="1">Cell membrane</location>
        <topology evidence="1">Multi-pass membrane protein</topology>
    </subcellularLocation>
</comment>
<evidence type="ECO:0000256" key="7">
    <source>
        <dbReference type="ARBA" id="ARBA00023136"/>
    </source>
</evidence>
<dbReference type="AlphaFoldDB" id="A0A922T958"/>
<keyword evidence="4" id="KW-0547">Nucleotide-binding</keyword>
<evidence type="ECO:0000256" key="8">
    <source>
        <dbReference type="SAM" id="Phobius"/>
    </source>
</evidence>
<reference evidence="11 12" key="1">
    <citation type="submission" date="2014-06" db="EMBL/GenBank/DDBJ databases">
        <title>Rhizobium pelagicum/R2-400B4.</title>
        <authorList>
            <person name="Kimes N.E."/>
            <person name="Lopez-Perez M."/>
        </authorList>
    </citation>
    <scope>NUCLEOTIDE SEQUENCE [LARGE SCALE GENOMIC DNA]</scope>
    <source>
        <strain evidence="11 12">R2-400B4</strain>
    </source>
</reference>
<feature type="domain" description="Polysaccharide chain length determinant N-terminal" evidence="9">
    <location>
        <begin position="2"/>
        <end position="81"/>
    </location>
</feature>
<keyword evidence="2" id="KW-1003">Cell membrane</keyword>
<feature type="transmembrane region" description="Helical" evidence="8">
    <location>
        <begin position="6"/>
        <end position="27"/>
    </location>
</feature>
<dbReference type="InterPro" id="IPR005702">
    <property type="entry name" value="Wzc-like_C"/>
</dbReference>
<proteinExistence type="predicted"/>
<evidence type="ECO:0000256" key="4">
    <source>
        <dbReference type="ARBA" id="ARBA00022741"/>
    </source>
</evidence>